<protein>
    <recommendedName>
        <fullName evidence="3">Histone H1</fullName>
    </recommendedName>
</protein>
<dbReference type="GO" id="GO:0030527">
    <property type="term" value="F:structural constituent of chromatin"/>
    <property type="evidence" value="ECO:0007669"/>
    <property type="project" value="InterPro"/>
</dbReference>
<reference evidence="2" key="2">
    <citation type="journal article" date="2015" name="ISME J.">
        <title>A new class of marine Euryarchaeota group II from the Mediterranean deep chlorophyll maximum.</title>
        <authorList>
            <person name="Martin-Cuadrado A.B."/>
            <person name="Garcia-Heredia I."/>
            <person name="Molto A.G."/>
            <person name="Lopez-Ubeda R."/>
            <person name="Kimes N."/>
            <person name="Lopez-Garcia P."/>
            <person name="Moreira D."/>
            <person name="Rodriguez-Valera F."/>
        </authorList>
    </citation>
    <scope>NUCLEOTIDE SEQUENCE</scope>
</reference>
<feature type="region of interest" description="Disordered" evidence="1">
    <location>
        <begin position="25"/>
        <end position="59"/>
    </location>
</feature>
<name>A0A1B1TG10_9ARCH</name>
<dbReference type="EMBL" id="KP211929">
    <property type="protein sequence ID" value="ANV81208.1"/>
    <property type="molecule type" value="Genomic_DNA"/>
</dbReference>
<dbReference type="InterPro" id="IPR010886">
    <property type="entry name" value="Hc1"/>
</dbReference>
<dbReference type="Pfam" id="PF07432">
    <property type="entry name" value="Hc1"/>
    <property type="match status" value="1"/>
</dbReference>
<organism evidence="2">
    <name type="scientific">uncultured Poseidoniia archaeon</name>
    <dbReference type="NCBI Taxonomy" id="1697135"/>
    <lineage>
        <taxon>Archaea</taxon>
        <taxon>Methanobacteriati</taxon>
        <taxon>Thermoplasmatota</taxon>
        <taxon>Candidatus Poseidoniia</taxon>
        <taxon>environmental samples</taxon>
    </lineage>
</organism>
<sequence>MSVEAMVQNMIDELTSTLVDAAKHDKGNSAAGTRVRKAMQDSKASAQAVRVQVQNDKNN</sequence>
<evidence type="ECO:0000256" key="1">
    <source>
        <dbReference type="SAM" id="MobiDB-lite"/>
    </source>
</evidence>
<proteinExistence type="predicted"/>
<evidence type="ECO:0000313" key="2">
    <source>
        <dbReference type="EMBL" id="ANV81208.1"/>
    </source>
</evidence>
<dbReference type="GO" id="GO:0003677">
    <property type="term" value="F:DNA binding"/>
    <property type="evidence" value="ECO:0007669"/>
    <property type="project" value="InterPro"/>
</dbReference>
<evidence type="ECO:0008006" key="3">
    <source>
        <dbReference type="Google" id="ProtNLM"/>
    </source>
</evidence>
<dbReference type="AlphaFoldDB" id="A0A1B1TG10"/>
<reference evidence="2" key="1">
    <citation type="submission" date="2014-11" db="EMBL/GenBank/DDBJ databases">
        <authorList>
            <person name="Zhu J."/>
            <person name="Qi W."/>
            <person name="Song R."/>
        </authorList>
    </citation>
    <scope>NUCLEOTIDE SEQUENCE</scope>
</reference>
<accession>A0A1B1TG10</accession>